<evidence type="ECO:0000256" key="1">
    <source>
        <dbReference type="ARBA" id="ARBA00009054"/>
    </source>
</evidence>
<comment type="similarity">
    <text evidence="1 4">Belongs to the GrpE family.</text>
</comment>
<evidence type="ECO:0000256" key="5">
    <source>
        <dbReference type="SAM" id="MobiDB-lite"/>
    </source>
</evidence>
<dbReference type="InterPro" id="IPR000740">
    <property type="entry name" value="GrpE"/>
</dbReference>
<dbReference type="PROSITE" id="PS01071">
    <property type="entry name" value="GRPE"/>
    <property type="match status" value="1"/>
</dbReference>
<evidence type="ECO:0000313" key="6">
    <source>
        <dbReference type="EMBL" id="CAK9189350.1"/>
    </source>
</evidence>
<dbReference type="PANTHER" id="PTHR21237">
    <property type="entry name" value="GRPE PROTEIN"/>
    <property type="match status" value="1"/>
</dbReference>
<dbReference type="Gene3D" id="2.30.22.10">
    <property type="entry name" value="Head domain of nucleotide exchange factor GrpE"/>
    <property type="match status" value="1"/>
</dbReference>
<dbReference type="Pfam" id="PF01025">
    <property type="entry name" value="GrpE"/>
    <property type="match status" value="1"/>
</dbReference>
<reference evidence="6 7" key="1">
    <citation type="submission" date="2024-02" db="EMBL/GenBank/DDBJ databases">
        <authorList>
            <consortium name="ELIXIR-Norway"/>
            <consortium name="Elixir Norway"/>
        </authorList>
    </citation>
    <scope>NUCLEOTIDE SEQUENCE [LARGE SCALE GENOMIC DNA]</scope>
</reference>
<dbReference type="CDD" id="cd00446">
    <property type="entry name" value="GrpE"/>
    <property type="match status" value="1"/>
</dbReference>
<dbReference type="EMBL" id="OZ019893">
    <property type="protein sequence ID" value="CAK9189350.1"/>
    <property type="molecule type" value="Genomic_DNA"/>
</dbReference>
<keyword evidence="3" id="KW-0496">Mitochondrion</keyword>
<protein>
    <recommendedName>
        <fullName evidence="3">GrpE protein homolog</fullName>
    </recommendedName>
</protein>
<dbReference type="InterPro" id="IPR013805">
    <property type="entry name" value="GrpE_CC"/>
</dbReference>
<accession>A0ABP0T784</accession>
<organism evidence="6 7">
    <name type="scientific">Sphagnum troendelagicum</name>
    <dbReference type="NCBI Taxonomy" id="128251"/>
    <lineage>
        <taxon>Eukaryota</taxon>
        <taxon>Viridiplantae</taxon>
        <taxon>Streptophyta</taxon>
        <taxon>Embryophyta</taxon>
        <taxon>Bryophyta</taxon>
        <taxon>Sphagnophytina</taxon>
        <taxon>Sphagnopsida</taxon>
        <taxon>Sphagnales</taxon>
        <taxon>Sphagnaceae</taxon>
        <taxon>Sphagnum</taxon>
    </lineage>
</organism>
<evidence type="ECO:0000256" key="3">
    <source>
        <dbReference type="RuleBase" id="RU000640"/>
    </source>
</evidence>
<evidence type="ECO:0000256" key="4">
    <source>
        <dbReference type="RuleBase" id="RU004478"/>
    </source>
</evidence>
<dbReference type="PRINTS" id="PR00773">
    <property type="entry name" value="GRPEPROTEIN"/>
</dbReference>
<name>A0ABP0T784_9BRYO</name>
<dbReference type="Proteomes" id="UP001497512">
    <property type="component" value="Chromosome 1"/>
</dbReference>
<keyword evidence="7" id="KW-1185">Reference proteome</keyword>
<dbReference type="InterPro" id="IPR009012">
    <property type="entry name" value="GrpE_head"/>
</dbReference>
<dbReference type="SUPFAM" id="SSF58014">
    <property type="entry name" value="Coiled-coil domain of nucleotide exchange factor GrpE"/>
    <property type="match status" value="1"/>
</dbReference>
<evidence type="ECO:0000313" key="7">
    <source>
        <dbReference type="Proteomes" id="UP001497512"/>
    </source>
</evidence>
<gene>
    <name evidence="6" type="ORF">CSSPTR1EN2_LOCUS1</name>
</gene>
<comment type="subcellular location">
    <subcellularLocation>
        <location evidence="3">Mitochondrion matrix</location>
    </subcellularLocation>
</comment>
<keyword evidence="2 3" id="KW-0143">Chaperone</keyword>
<dbReference type="PANTHER" id="PTHR21237:SF40">
    <property type="entry name" value="CELL CYCLE AND APOPTOSIS REGULATOR PROTEIN 2"/>
    <property type="match status" value="1"/>
</dbReference>
<sequence length="117" mass="12956">MVDNFERAKTSIKTETEGEENIHNSYQGIYKQFVEIMKALGVVAVDTVGKEFDPQVHEAIMQEESTVYPEGIVIEEFQRGFKIGDKLLRPAMVKVSAGPGPVSASLDLPLDEALRSD</sequence>
<proteinExistence type="inferred from homology"/>
<comment type="function">
    <text evidence="3">Essential component of the PAM complex, a complex required for the translocation of transit peptide-containing proteins from the inner membrane into the mitochondrial matrix in an ATP-dependent manner.</text>
</comment>
<evidence type="ECO:0000256" key="2">
    <source>
        <dbReference type="ARBA" id="ARBA00023186"/>
    </source>
</evidence>
<dbReference type="SUPFAM" id="SSF51064">
    <property type="entry name" value="Head domain of nucleotide exchange factor GrpE"/>
    <property type="match status" value="1"/>
</dbReference>
<feature type="region of interest" description="Disordered" evidence="5">
    <location>
        <begin position="1"/>
        <end position="20"/>
    </location>
</feature>